<feature type="transmembrane region" description="Helical" evidence="10">
    <location>
        <begin position="456"/>
        <end position="478"/>
    </location>
</feature>
<dbReference type="PANTHER" id="PTHR22936:SF69">
    <property type="entry name" value="RHOMBOID-LIKE PROTEIN"/>
    <property type="match status" value="1"/>
</dbReference>
<evidence type="ECO:0000256" key="5">
    <source>
        <dbReference type="ARBA" id="ARBA00022692"/>
    </source>
</evidence>
<comment type="function">
    <text evidence="10">Serine protease involved in intramembrane proteolysis.</text>
</comment>
<feature type="transmembrane region" description="Helical" evidence="10">
    <location>
        <begin position="424"/>
        <end position="444"/>
    </location>
</feature>
<evidence type="ECO:0000256" key="1">
    <source>
        <dbReference type="ARBA" id="ARBA00000156"/>
    </source>
</evidence>
<dbReference type="STRING" id="763407.A0A162TV01"/>
<protein>
    <recommendedName>
        <fullName evidence="10">Rhomboid-type serine protease</fullName>
        <ecNumber evidence="10">3.4.21.105</ecNumber>
    </recommendedName>
</protein>
<keyword evidence="6 10" id="KW-0378">Hydrolase</keyword>
<dbReference type="Proteomes" id="UP000077315">
    <property type="component" value="Unassembled WGS sequence"/>
</dbReference>
<name>A0A162TV01_PHYB8</name>
<comment type="similarity">
    <text evidence="3 10">Belongs to the peptidase S54 family.</text>
</comment>
<sequence>MFGRDNPNNQDNPNRSQASPALAAQAVNPNNSPHVQFAANSPTVMPSQYPSPSPSVNHHGFQTPFSASESSSPSQNRIGSPVPESRPSEKTPQDSQTALLLDNGNGIDGGNELHKRSVGQPDSIAMNNMPRADGFSRLDSNQSPQPHQYQQHQHQQQYPYQYSQYQYPPPPPQGNGPYIHPQQLARPLPHGYNRSVWLRLLIGPVRKPWFSWLSALAMLGALIYEFVRNYQLTSSVIETSPFNPMIGPSSTVLINVGARFTPCMRALPAYTASTVFGGCYQSTDATCTLEELCGFGGFESGIPDQSFRFVLPIFLHAGIVHFLMNMLTHLRLGIDIEREIGLPRYVLLYMGSGIWGFVLSAMLSQGKSASMGCSGALFGLIGYTLVDIIINWKTNPDICRELSTLFVSIIVSLVLGLLPGLDNFAHIGGFAVGIMMGILLVSIRRKASTTTKGVRWVLRGIAAALLVVMFVVTIRQFYASADPSQICPNCKYLSCLPVRDWCDSS</sequence>
<dbReference type="PANTHER" id="PTHR22936">
    <property type="entry name" value="RHOMBOID-RELATED"/>
    <property type="match status" value="1"/>
</dbReference>
<keyword evidence="4 10" id="KW-0645">Protease</keyword>
<evidence type="ECO:0000256" key="2">
    <source>
        <dbReference type="ARBA" id="ARBA00004141"/>
    </source>
</evidence>
<comment type="subcellular location">
    <subcellularLocation>
        <location evidence="2 10">Membrane</location>
        <topology evidence="2 10">Multi-pass membrane protein</topology>
    </subcellularLocation>
</comment>
<dbReference type="OrthoDB" id="2146116at2759"/>
<evidence type="ECO:0000256" key="11">
    <source>
        <dbReference type="SAM" id="MobiDB-lite"/>
    </source>
</evidence>
<dbReference type="GO" id="GO:0006508">
    <property type="term" value="P:proteolysis"/>
    <property type="evidence" value="ECO:0007669"/>
    <property type="project" value="UniProtKB-KW"/>
</dbReference>
<evidence type="ECO:0000256" key="7">
    <source>
        <dbReference type="ARBA" id="ARBA00022825"/>
    </source>
</evidence>
<dbReference type="GO" id="GO:0004252">
    <property type="term" value="F:serine-type endopeptidase activity"/>
    <property type="evidence" value="ECO:0007669"/>
    <property type="project" value="InterPro"/>
</dbReference>
<dbReference type="VEuPathDB" id="FungiDB:PHYBLDRAFT_134785"/>
<dbReference type="RefSeq" id="XP_018289242.1">
    <property type="nucleotide sequence ID" value="XM_018429673.1"/>
</dbReference>
<dbReference type="GeneID" id="28990579"/>
<evidence type="ECO:0000313" key="14">
    <source>
        <dbReference type="Proteomes" id="UP000077315"/>
    </source>
</evidence>
<dbReference type="InterPro" id="IPR022764">
    <property type="entry name" value="Peptidase_S54_rhomboid_dom"/>
</dbReference>
<feature type="compositionally biased region" description="Low complexity" evidence="11">
    <location>
        <begin position="142"/>
        <end position="166"/>
    </location>
</feature>
<feature type="region of interest" description="Disordered" evidence="11">
    <location>
        <begin position="1"/>
        <end position="182"/>
    </location>
</feature>
<proteinExistence type="inferred from homology"/>
<dbReference type="EMBL" id="KV440986">
    <property type="protein sequence ID" value="OAD71202.1"/>
    <property type="molecule type" value="Genomic_DNA"/>
</dbReference>
<dbReference type="InParanoid" id="A0A162TV01"/>
<dbReference type="InterPro" id="IPR002610">
    <property type="entry name" value="Peptidase_S54_rhomboid-like"/>
</dbReference>
<accession>A0A162TV01</accession>
<dbReference type="EC" id="3.4.21.105" evidence="10"/>
<evidence type="ECO:0000256" key="10">
    <source>
        <dbReference type="RuleBase" id="RU362115"/>
    </source>
</evidence>
<evidence type="ECO:0000313" key="13">
    <source>
        <dbReference type="EMBL" id="OAD71202.1"/>
    </source>
</evidence>
<feature type="compositionally biased region" description="Polar residues" evidence="11">
    <location>
        <begin position="27"/>
        <end position="56"/>
    </location>
</feature>
<feature type="transmembrane region" description="Helical" evidence="10">
    <location>
        <begin position="369"/>
        <end position="390"/>
    </location>
</feature>
<organism evidence="13 14">
    <name type="scientific">Phycomyces blakesleeanus (strain ATCC 8743b / DSM 1359 / FGSC 10004 / NBRC 33097 / NRRL 1555)</name>
    <dbReference type="NCBI Taxonomy" id="763407"/>
    <lineage>
        <taxon>Eukaryota</taxon>
        <taxon>Fungi</taxon>
        <taxon>Fungi incertae sedis</taxon>
        <taxon>Mucoromycota</taxon>
        <taxon>Mucoromycotina</taxon>
        <taxon>Mucoromycetes</taxon>
        <taxon>Mucorales</taxon>
        <taxon>Phycomycetaceae</taxon>
        <taxon>Phycomyces</taxon>
    </lineage>
</organism>
<feature type="transmembrane region" description="Helical" evidence="10">
    <location>
        <begin position="402"/>
        <end position="418"/>
    </location>
</feature>
<keyword evidence="7 10" id="KW-0720">Serine protease</keyword>
<evidence type="ECO:0000256" key="6">
    <source>
        <dbReference type="ARBA" id="ARBA00022801"/>
    </source>
</evidence>
<dbReference type="Gene3D" id="1.20.1540.10">
    <property type="entry name" value="Rhomboid-like"/>
    <property type="match status" value="1"/>
</dbReference>
<evidence type="ECO:0000256" key="9">
    <source>
        <dbReference type="ARBA" id="ARBA00023136"/>
    </source>
</evidence>
<keyword evidence="8 10" id="KW-1133">Transmembrane helix</keyword>
<dbReference type="AlphaFoldDB" id="A0A162TV01"/>
<reference evidence="14" key="1">
    <citation type="submission" date="2015-06" db="EMBL/GenBank/DDBJ databases">
        <title>Expansion of signal transduction pathways in fungi by whole-genome duplication.</title>
        <authorList>
            <consortium name="DOE Joint Genome Institute"/>
            <person name="Corrochano L.M."/>
            <person name="Kuo A."/>
            <person name="Marcet-Houben M."/>
            <person name="Polaino S."/>
            <person name="Salamov A."/>
            <person name="Villalobos J.M."/>
            <person name="Alvarez M.I."/>
            <person name="Avalos J."/>
            <person name="Benito E.P."/>
            <person name="Benoit I."/>
            <person name="Burger G."/>
            <person name="Camino L.P."/>
            <person name="Canovas D."/>
            <person name="Cerda-Olmedo E."/>
            <person name="Cheng J.-F."/>
            <person name="Dominguez A."/>
            <person name="Elias M."/>
            <person name="Eslava A.P."/>
            <person name="Glaser F."/>
            <person name="Grimwood J."/>
            <person name="Gutierrez G."/>
            <person name="Heitman J."/>
            <person name="Henrissat B."/>
            <person name="Iturriaga E.A."/>
            <person name="Lang B.F."/>
            <person name="Lavin J.L."/>
            <person name="Lee S."/>
            <person name="Li W."/>
            <person name="Lindquist E."/>
            <person name="Lopez-Garcia S."/>
            <person name="Luque E.M."/>
            <person name="Marcos A.T."/>
            <person name="Martin J."/>
            <person name="McCluskey K."/>
            <person name="Medina H.R."/>
            <person name="Miralles-Duran A."/>
            <person name="Miyazaki A."/>
            <person name="Munoz-Torres E."/>
            <person name="Oguiza J.A."/>
            <person name="Ohm R."/>
            <person name="Olmedo M."/>
            <person name="Orejas M."/>
            <person name="Ortiz-Castellanos L."/>
            <person name="Pisabarro A.G."/>
            <person name="Rodriguez-Romero J."/>
            <person name="Ruiz-Herrera J."/>
            <person name="Ruiz-Vazquez R."/>
            <person name="Sanz C."/>
            <person name="Schackwitz W."/>
            <person name="Schmutz J."/>
            <person name="Shahriari M."/>
            <person name="Shelest E."/>
            <person name="Silva-Franco F."/>
            <person name="Soanes D."/>
            <person name="Syed K."/>
            <person name="Tagua V.G."/>
            <person name="Talbot N.J."/>
            <person name="Thon M."/>
            <person name="De vries R.P."/>
            <person name="Wiebenga A."/>
            <person name="Yadav J.S."/>
            <person name="Braun E.L."/>
            <person name="Baker S."/>
            <person name="Garre V."/>
            <person name="Horwitz B."/>
            <person name="Torres-Martinez S."/>
            <person name="Idnurm A."/>
            <person name="Herrera-Estrella A."/>
            <person name="Gabaldon T."/>
            <person name="Grigoriev I.V."/>
        </authorList>
    </citation>
    <scope>NUCLEOTIDE SEQUENCE [LARGE SCALE GENOMIC DNA]</scope>
    <source>
        <strain evidence="14">NRRL 1555(-)</strain>
    </source>
</reference>
<evidence type="ECO:0000259" key="12">
    <source>
        <dbReference type="Pfam" id="PF01694"/>
    </source>
</evidence>
<keyword evidence="5 10" id="KW-0812">Transmembrane</keyword>
<comment type="caution">
    <text evidence="10">Lacks conserved residue(s) required for the propagation of feature annotation.</text>
</comment>
<evidence type="ECO:0000256" key="8">
    <source>
        <dbReference type="ARBA" id="ARBA00022989"/>
    </source>
</evidence>
<comment type="catalytic activity">
    <reaction evidence="1 10">
        <text>Cleaves type-1 transmembrane domains using a catalytic dyad composed of serine and histidine that are contributed by different transmembrane domains.</text>
        <dbReference type="EC" id="3.4.21.105"/>
    </reaction>
</comment>
<feature type="compositionally biased region" description="Low complexity" evidence="11">
    <location>
        <begin position="1"/>
        <end position="17"/>
    </location>
</feature>
<keyword evidence="9 10" id="KW-0472">Membrane</keyword>
<feature type="domain" description="Peptidase S54 rhomboid" evidence="12">
    <location>
        <begin position="304"/>
        <end position="441"/>
    </location>
</feature>
<dbReference type="Pfam" id="PF01694">
    <property type="entry name" value="Rhomboid"/>
    <property type="match status" value="1"/>
</dbReference>
<dbReference type="InterPro" id="IPR035952">
    <property type="entry name" value="Rhomboid-like_sf"/>
</dbReference>
<feature type="transmembrane region" description="Helical" evidence="10">
    <location>
        <begin position="306"/>
        <end position="324"/>
    </location>
</feature>
<keyword evidence="14" id="KW-1185">Reference proteome</keyword>
<evidence type="ECO:0000256" key="4">
    <source>
        <dbReference type="ARBA" id="ARBA00022670"/>
    </source>
</evidence>
<feature type="transmembrane region" description="Helical" evidence="10">
    <location>
        <begin position="345"/>
        <end position="363"/>
    </location>
</feature>
<dbReference type="GO" id="GO:0016020">
    <property type="term" value="C:membrane"/>
    <property type="evidence" value="ECO:0007669"/>
    <property type="project" value="UniProtKB-SubCell"/>
</dbReference>
<gene>
    <name evidence="13" type="ORF">PHYBLDRAFT_134785</name>
</gene>
<dbReference type="SUPFAM" id="SSF144091">
    <property type="entry name" value="Rhomboid-like"/>
    <property type="match status" value="1"/>
</dbReference>
<evidence type="ECO:0000256" key="3">
    <source>
        <dbReference type="ARBA" id="ARBA00009045"/>
    </source>
</evidence>